<dbReference type="RefSeq" id="WP_043221272.1">
    <property type="nucleotide sequence ID" value="NZ_CP007511.1"/>
</dbReference>
<protein>
    <submittedName>
        <fullName evidence="1">Uncharacterized protein</fullName>
    </submittedName>
</protein>
<reference evidence="2 4" key="2">
    <citation type="submission" date="2016-10" db="EMBL/GenBank/DDBJ databases">
        <authorList>
            <person name="Varghese N."/>
            <person name="Submissions S."/>
        </authorList>
    </citation>
    <scope>NUCLEOTIDE SEQUENCE [LARGE SCALE GENOMIC DNA]</scope>
    <source>
        <strain evidence="2 4">DSM 6083</strain>
    </source>
</reference>
<sequence>MSKQYEKLVGTVPARIVQQATLVLTTHDGKVAEFNVAAWLQLPGQIGRSLSLLARYRDGNTVREVAIDHGRVDQVGKILLSGVANLPVRHSIEELQIVARSIYELNAVTVDELFAQPAAPAEPTQLQVQA</sequence>
<reference evidence="3" key="1">
    <citation type="submission" date="2014-03" db="EMBL/GenBank/DDBJ databases">
        <title>Complete genome of Pseudomonas balearica DSM 6083T, a sewage water isolate from an enrichment with 2-methylnaphthalene.</title>
        <authorList>
            <person name="Salva-Serra F."/>
            <person name="Jaen-Luchoro D."/>
            <person name="Busquets A."/>
            <person name="Pena A."/>
            <person name="Gomila M."/>
            <person name="Bosch R."/>
            <person name="Nogales B."/>
            <person name="Garcia-Valdes E."/>
            <person name="Lalucat J."/>
            <person name="Bennasar A."/>
        </authorList>
    </citation>
    <scope>NUCLEOTIDE SEQUENCE [LARGE SCALE GENOMIC DNA]</scope>
    <source>
        <strain evidence="3">DSM 6083</strain>
    </source>
</reference>
<name>A0A8D3Y2D6_9GAMM</name>
<evidence type="ECO:0000313" key="2">
    <source>
        <dbReference type="EMBL" id="SDM10596.1"/>
    </source>
</evidence>
<reference evidence="1 3" key="3">
    <citation type="journal article" name="Genome Announc.">
        <title>Complete Genome Sequence of Pseudomonas balearica DSM 6083T.</title>
        <authorList>
            <person name="Bennasar-Figueras A."/>
            <person name="Salva-Serra F."/>
            <person name="Jaen-Luchoro D."/>
            <person name="Segui C."/>
            <person name="Aliaga F."/>
            <person name="Busquets A."/>
            <person name="Gomila M."/>
            <person name="Moore E.R."/>
            <person name="Lalucat J."/>
        </authorList>
    </citation>
    <scope>NUCLEOTIDE SEQUENCE [LARGE SCALE GENOMIC DNA]</scope>
    <source>
        <strain evidence="3">DSM 6083</strain>
        <strain evidence="1">DSM6083</strain>
    </source>
</reference>
<dbReference type="EMBL" id="FNHO01000002">
    <property type="protein sequence ID" value="SDM10596.1"/>
    <property type="molecule type" value="Genomic_DNA"/>
</dbReference>
<dbReference type="Proteomes" id="UP000031271">
    <property type="component" value="Chromosome"/>
</dbReference>
<keyword evidence="4" id="KW-1185">Reference proteome</keyword>
<dbReference type="AlphaFoldDB" id="A0A8D3Y2D6"/>
<proteinExistence type="predicted"/>
<evidence type="ECO:0000313" key="4">
    <source>
        <dbReference type="Proteomes" id="UP000182276"/>
    </source>
</evidence>
<dbReference type="GeneID" id="77260995"/>
<accession>A0A8D3Y2D6</accession>
<evidence type="ECO:0000313" key="1">
    <source>
        <dbReference type="EMBL" id="AJE16071.1"/>
    </source>
</evidence>
<organism evidence="1 3">
    <name type="scientific">Stutzerimonas balearica DSM 6083</name>
    <dbReference type="NCBI Taxonomy" id="1123016"/>
    <lineage>
        <taxon>Bacteria</taxon>
        <taxon>Pseudomonadati</taxon>
        <taxon>Pseudomonadota</taxon>
        <taxon>Gammaproteobacteria</taxon>
        <taxon>Pseudomonadales</taxon>
        <taxon>Pseudomonadaceae</taxon>
        <taxon>Stutzerimonas</taxon>
    </lineage>
</organism>
<evidence type="ECO:0000313" key="3">
    <source>
        <dbReference type="Proteomes" id="UP000031271"/>
    </source>
</evidence>
<dbReference type="EMBL" id="CP007511">
    <property type="protein sequence ID" value="AJE16071.1"/>
    <property type="molecule type" value="Genomic_DNA"/>
</dbReference>
<gene>
    <name evidence="1" type="ORF">CL52_13905</name>
    <name evidence="2" type="ORF">SAMN05660875_102260</name>
</gene>
<dbReference type="Proteomes" id="UP000182276">
    <property type="component" value="Unassembled WGS sequence"/>
</dbReference>
<dbReference type="KEGG" id="pbm:CL52_13905"/>